<accession>A0A1H3Q577</accession>
<gene>
    <name evidence="1" type="ORF">SAMN05216554_2327</name>
</gene>
<proteinExistence type="predicted"/>
<keyword evidence="2" id="KW-1185">Reference proteome</keyword>
<dbReference type="OrthoDB" id="9912946at2"/>
<dbReference type="AlphaFoldDB" id="A0A1H3Q577"/>
<dbReference type="STRING" id="381665.SAMN05216554_2327"/>
<protein>
    <submittedName>
        <fullName evidence="1">Uncharacterized protein</fullName>
    </submittedName>
</protein>
<sequence>MTEHRESDIRSRSLSRRGLLTAGAWGVPVVALAVASPAAAASGSDPVLTPYGPVEVDSHTQVFGLSLSNLPGLPPSEEGQYDGVMLDFCLPEGLAVLAVSPGWAFAGAVDNVYEGGDCYVWNTGAIEAGTTSVEVTVGLDPALESLEGILGADCSIAYDYLSIVSWNYLYGTSSGIVLPNCAAPNARG</sequence>
<name>A0A1H3Q577_9MICO</name>
<reference evidence="1 2" key="1">
    <citation type="submission" date="2016-10" db="EMBL/GenBank/DDBJ databases">
        <authorList>
            <person name="de Groot N.N."/>
        </authorList>
    </citation>
    <scope>NUCLEOTIDE SEQUENCE [LARGE SCALE GENOMIC DNA]</scope>
    <source>
        <strain evidence="1 2">CGMCC 4.3491</strain>
    </source>
</reference>
<evidence type="ECO:0000313" key="2">
    <source>
        <dbReference type="Proteomes" id="UP000198891"/>
    </source>
</evidence>
<dbReference type="EMBL" id="FNPZ01000002">
    <property type="protein sequence ID" value="SDZ08702.1"/>
    <property type="molecule type" value="Genomic_DNA"/>
</dbReference>
<dbReference type="Proteomes" id="UP000198891">
    <property type="component" value="Unassembled WGS sequence"/>
</dbReference>
<dbReference type="RefSeq" id="WP_092553590.1">
    <property type="nucleotide sequence ID" value="NZ_FNPZ01000002.1"/>
</dbReference>
<dbReference type="InterPro" id="IPR006311">
    <property type="entry name" value="TAT_signal"/>
</dbReference>
<evidence type="ECO:0000313" key="1">
    <source>
        <dbReference type="EMBL" id="SDZ08702.1"/>
    </source>
</evidence>
<organism evidence="1 2">
    <name type="scientific">Herbiconiux ginsengi</name>
    <dbReference type="NCBI Taxonomy" id="381665"/>
    <lineage>
        <taxon>Bacteria</taxon>
        <taxon>Bacillati</taxon>
        <taxon>Actinomycetota</taxon>
        <taxon>Actinomycetes</taxon>
        <taxon>Micrococcales</taxon>
        <taxon>Microbacteriaceae</taxon>
        <taxon>Herbiconiux</taxon>
    </lineage>
</organism>
<dbReference type="PROSITE" id="PS51318">
    <property type="entry name" value="TAT"/>
    <property type="match status" value="1"/>
</dbReference>